<dbReference type="InterPro" id="IPR007508">
    <property type="entry name" value="DtdA"/>
</dbReference>
<dbReference type="SUPFAM" id="SSF142535">
    <property type="entry name" value="AF0625-like"/>
    <property type="match status" value="1"/>
</dbReference>
<sequence length="230" mass="25692">TERKDILRLDDVYLFVIEPLIVPEVRYKNPTEPDPYPTDYDALAEDYDIEYFVVASRHASQSGKPSLTVHPTGNFGKAMYGGRTRELQATLANPMRHVFLKALEDPPRGFEVSLEATHHSPTQFRTPMFFAEVGSTETQWRNESVCGYLVRAILEGISEEEKVPAVIGFGGGHYCPTFSVMERETAFGHMAAKYAIDLLTPELVGQMVDKTLDGVEGAVLDRGLKGHQKK</sequence>
<organism evidence="1">
    <name type="scientific">marine sediment metagenome</name>
    <dbReference type="NCBI Taxonomy" id="412755"/>
    <lineage>
        <taxon>unclassified sequences</taxon>
        <taxon>metagenomes</taxon>
        <taxon>ecological metagenomes</taxon>
    </lineage>
</organism>
<dbReference type="GO" id="GO:0051499">
    <property type="term" value="F:D-aminoacyl-tRNA deacylase activity"/>
    <property type="evidence" value="ECO:0007669"/>
    <property type="project" value="InterPro"/>
</dbReference>
<name>X1KC25_9ZZZZ</name>
<dbReference type="PANTHER" id="PTHR34667">
    <property type="entry name" value="D-AMINOACYL-TRNA DEACYLASE"/>
    <property type="match status" value="1"/>
</dbReference>
<evidence type="ECO:0008006" key="2">
    <source>
        <dbReference type="Google" id="ProtNLM"/>
    </source>
</evidence>
<evidence type="ECO:0000313" key="1">
    <source>
        <dbReference type="EMBL" id="GAH79618.1"/>
    </source>
</evidence>
<dbReference type="Gene3D" id="3.40.630.50">
    <property type="entry name" value="AF0625-like"/>
    <property type="match status" value="1"/>
</dbReference>
<dbReference type="Gene3D" id="3.40.50.10700">
    <property type="entry name" value="AF0625-like"/>
    <property type="match status" value="1"/>
</dbReference>
<feature type="non-terminal residue" evidence="1">
    <location>
        <position position="1"/>
    </location>
</feature>
<dbReference type="PANTHER" id="PTHR34667:SF1">
    <property type="entry name" value="D-AMINOACYL-TRNA DEACYLASE"/>
    <property type="match status" value="1"/>
</dbReference>
<reference evidence="1" key="1">
    <citation type="journal article" date="2014" name="Front. Microbiol.">
        <title>High frequency of phylogenetically diverse reductive dehalogenase-homologous genes in deep subseafloor sedimentary metagenomes.</title>
        <authorList>
            <person name="Kawai M."/>
            <person name="Futagami T."/>
            <person name="Toyoda A."/>
            <person name="Takaki Y."/>
            <person name="Nishi S."/>
            <person name="Hori S."/>
            <person name="Arai W."/>
            <person name="Tsubouchi T."/>
            <person name="Morono Y."/>
            <person name="Uchiyama I."/>
            <person name="Ito T."/>
            <person name="Fujiyama A."/>
            <person name="Inagaki F."/>
            <person name="Takami H."/>
        </authorList>
    </citation>
    <scope>NUCLEOTIDE SEQUENCE</scope>
    <source>
        <strain evidence="1">Expedition CK06-06</strain>
    </source>
</reference>
<comment type="caution">
    <text evidence="1">The sequence shown here is derived from an EMBL/GenBank/DDBJ whole genome shotgun (WGS) entry which is preliminary data.</text>
</comment>
<feature type="non-terminal residue" evidence="1">
    <location>
        <position position="230"/>
    </location>
</feature>
<accession>X1KC25</accession>
<gene>
    <name evidence="1" type="ORF">S03H2_62774</name>
</gene>
<proteinExistence type="predicted"/>
<protein>
    <recommendedName>
        <fullName evidence="2">D-tyrosyl-tRNA(Tyr) deacylase</fullName>
    </recommendedName>
</protein>
<dbReference type="AlphaFoldDB" id="X1KC25"/>
<dbReference type="EMBL" id="BARU01040623">
    <property type="protein sequence ID" value="GAH79618.1"/>
    <property type="molecule type" value="Genomic_DNA"/>
</dbReference>
<dbReference type="Pfam" id="PF04414">
    <property type="entry name" value="tRNA_deacylase"/>
    <property type="match status" value="1"/>
</dbReference>